<dbReference type="InterPro" id="IPR016184">
    <property type="entry name" value="Capsid/spike_ssDNA_virus"/>
</dbReference>
<keyword evidence="4" id="KW-0167">Capsid protein</keyword>
<keyword evidence="3" id="KW-1140">T=1 icosahedral capsid protein</keyword>
<evidence type="ECO:0000256" key="4">
    <source>
        <dbReference type="ARBA" id="ARBA00022561"/>
    </source>
</evidence>
<dbReference type="GO" id="GO:0005198">
    <property type="term" value="F:structural molecule activity"/>
    <property type="evidence" value="ECO:0007669"/>
    <property type="project" value="InterPro"/>
</dbReference>
<dbReference type="SUPFAM" id="SSF88645">
    <property type="entry name" value="ssDNA viruses"/>
    <property type="match status" value="1"/>
</dbReference>
<proteinExistence type="inferred from homology"/>
<sequence length="561" mass="63151">MTGSMVNAYTTPLNNYSRNIIECPSTWKGTFNSGYLIPIFWCPTLPGDTIKLDTTFFCRLSTQVLPPMDNIYLDFHFWYVPDRLRWDNFQKFMGERISPDDSIDFLEPTVNSGTDGFAYESPFDYIGCPPGIKNYDVNSGIFRSMNLIWNEWYRDENLQDSLEVPLGDGPDDKKLFPLLHRGKRGDYFTTCLPQPQKGPGVELPLGLSAPVYYAGASEDLTPYGDKTAYVIHGGVRYNYGFTEGRLYNTDGTKKTSPSGQIMGVSPIAEITSYTGVPSGTAAQSGHKMALRADLTEATSATINSLRQAIALQQFLERDQRSGTRYIELILSHFGVLSPDARLQRPEFLGGTTTMINVNVVPQTSASVEASPQGNLTAYSTSSGTRIGFTHSFVEHGMIIGFACARTDLTYQQGIDRLLTKRTRYDYYWNTFAHLGEQSVLNKEIYVQDKTVLDPTDNETPINELPFGYQERYSEYRYKNSLITGKFRSSYPQSLQNYHYSQYFGELPKLNSDFIEVPTGDNSPIKRTLAVTTEPEFMMDCFHDLVKITEVSIDGNPGLTRL</sequence>
<evidence type="ECO:0000256" key="3">
    <source>
        <dbReference type="ARBA" id="ARBA00022431"/>
    </source>
</evidence>
<dbReference type="InterPro" id="IPR037002">
    <property type="entry name" value="Microviridae_protein_F_sf"/>
</dbReference>
<comment type="similarity">
    <text evidence="2">Belongs to the microviridae F protein family.</text>
</comment>
<evidence type="ECO:0000313" key="6">
    <source>
        <dbReference type="EMBL" id="DAF95196.1"/>
    </source>
</evidence>
<evidence type="ECO:0000256" key="5">
    <source>
        <dbReference type="ARBA" id="ARBA00022844"/>
    </source>
</evidence>
<dbReference type="EMBL" id="BK016105">
    <property type="protein sequence ID" value="DAF95196.1"/>
    <property type="molecule type" value="Genomic_DNA"/>
</dbReference>
<evidence type="ECO:0000256" key="2">
    <source>
        <dbReference type="ARBA" id="ARBA00009963"/>
    </source>
</evidence>
<dbReference type="Pfam" id="PF02305">
    <property type="entry name" value="Phage_F"/>
    <property type="match status" value="1"/>
</dbReference>
<dbReference type="GO" id="GO:0039615">
    <property type="term" value="C:T=1 icosahedral viral capsid"/>
    <property type="evidence" value="ECO:0007669"/>
    <property type="project" value="UniProtKB-KW"/>
</dbReference>
<accession>A0A8S5UL95</accession>
<name>A0A8S5UL95_9VIRU</name>
<evidence type="ECO:0000256" key="1">
    <source>
        <dbReference type="ARBA" id="ARBA00004328"/>
    </source>
</evidence>
<organism evidence="6">
    <name type="scientific">Microviridae sp. ctrJ69</name>
    <dbReference type="NCBI Taxonomy" id="2825007"/>
    <lineage>
        <taxon>Viruses</taxon>
        <taxon>Monodnaviria</taxon>
        <taxon>Sangervirae</taxon>
        <taxon>Phixviricota</taxon>
        <taxon>Malgrandaviricetes</taxon>
        <taxon>Petitvirales</taxon>
        <taxon>Microviridae</taxon>
    </lineage>
</organism>
<dbReference type="InterPro" id="IPR003514">
    <property type="entry name" value="Microviridae_protein_F"/>
</dbReference>
<dbReference type="Gene3D" id="2.60.169.10">
    <property type="entry name" value="Microviridae F protein"/>
    <property type="match status" value="2"/>
</dbReference>
<protein>
    <submittedName>
        <fullName evidence="6">Major capsid protein</fullName>
    </submittedName>
</protein>
<keyword evidence="5" id="KW-0946">Virion</keyword>
<comment type="subcellular location">
    <subcellularLocation>
        <location evidence="1">Virion</location>
    </subcellularLocation>
</comment>
<reference evidence="6" key="1">
    <citation type="journal article" date="2021" name="Proc. Natl. Acad. Sci. U.S.A.">
        <title>A Catalog of Tens of Thousands of Viruses from Human Metagenomes Reveals Hidden Associations with Chronic Diseases.</title>
        <authorList>
            <person name="Tisza M.J."/>
            <person name="Buck C.B."/>
        </authorList>
    </citation>
    <scope>NUCLEOTIDE SEQUENCE</scope>
    <source>
        <strain evidence="6">CtrJ69</strain>
    </source>
</reference>